<evidence type="ECO:0000256" key="3">
    <source>
        <dbReference type="ARBA" id="ARBA00022884"/>
    </source>
</evidence>
<name>A0A7V3RDU9_9BACT</name>
<proteinExistence type="predicted"/>
<accession>A0A7V3RDU9</accession>
<organism evidence="7">
    <name type="scientific">Mesoaciditoga lauensis</name>
    <dbReference type="NCBI Taxonomy" id="1495039"/>
    <lineage>
        <taxon>Bacteria</taxon>
        <taxon>Thermotogati</taxon>
        <taxon>Thermotogota</taxon>
        <taxon>Thermotogae</taxon>
        <taxon>Mesoaciditogales</taxon>
        <taxon>Mesoaciditogaceae</taxon>
        <taxon>Mesoaciditoga</taxon>
    </lineage>
</organism>
<dbReference type="GO" id="GO:0006412">
    <property type="term" value="P:translation"/>
    <property type="evidence" value="ECO:0007669"/>
    <property type="project" value="UniProtKB-KW"/>
</dbReference>
<dbReference type="AlphaFoldDB" id="A0A7V3RDU9"/>
<keyword evidence="4" id="KW-0648">Protein biosynthesis</keyword>
<dbReference type="InterPro" id="IPR002942">
    <property type="entry name" value="S4_RNA-bd"/>
</dbReference>
<dbReference type="Gene3D" id="3.10.290.10">
    <property type="entry name" value="RNA-binding S4 domain"/>
    <property type="match status" value="1"/>
</dbReference>
<dbReference type="CDD" id="cd00165">
    <property type="entry name" value="S4"/>
    <property type="match status" value="1"/>
</dbReference>
<dbReference type="InterPro" id="IPR025490">
    <property type="entry name" value="RqcP"/>
</dbReference>
<keyword evidence="3 5" id="KW-0694">RNA-binding</keyword>
<sequence length="86" mass="9576">MRLDKFLKISGIIRRRTVSQEVIELGGVTKDGRTLKPSYEVKVGDLLTVRMKNETVQIKITAIPLGNVRGSYFEIVSQKANGGELD</sequence>
<dbReference type="SMART" id="SM00363">
    <property type="entry name" value="S4"/>
    <property type="match status" value="1"/>
</dbReference>
<evidence type="ECO:0000313" key="7">
    <source>
        <dbReference type="EMBL" id="HGE74863.1"/>
    </source>
</evidence>
<evidence type="ECO:0000256" key="1">
    <source>
        <dbReference type="ARBA" id="ARBA00022555"/>
    </source>
</evidence>
<evidence type="ECO:0000256" key="2">
    <source>
        <dbReference type="ARBA" id="ARBA00022730"/>
    </source>
</evidence>
<dbReference type="EMBL" id="DTPE01000079">
    <property type="protein sequence ID" value="HGE74863.1"/>
    <property type="molecule type" value="Genomic_DNA"/>
</dbReference>
<keyword evidence="2" id="KW-0699">rRNA-binding</keyword>
<evidence type="ECO:0000259" key="6">
    <source>
        <dbReference type="SMART" id="SM00363"/>
    </source>
</evidence>
<evidence type="ECO:0000256" key="4">
    <source>
        <dbReference type="ARBA" id="ARBA00022917"/>
    </source>
</evidence>
<gene>
    <name evidence="7" type="ORF">ENX73_01910</name>
</gene>
<feature type="domain" description="RNA-binding S4" evidence="6">
    <location>
        <begin position="1"/>
        <end position="61"/>
    </location>
</feature>
<protein>
    <submittedName>
        <fullName evidence="7">RNA-binding S4 domain-containing protein</fullName>
    </submittedName>
</protein>
<dbReference type="PIRSF" id="PIRSF038881">
    <property type="entry name" value="RNAbp_HP1423"/>
    <property type="match status" value="1"/>
</dbReference>
<comment type="caution">
    <text evidence="7">The sequence shown here is derived from an EMBL/GenBank/DDBJ whole genome shotgun (WGS) entry which is preliminary data.</text>
</comment>
<keyword evidence="1" id="KW-0820">tRNA-binding</keyword>
<evidence type="ECO:0000256" key="5">
    <source>
        <dbReference type="PROSITE-ProRule" id="PRU00182"/>
    </source>
</evidence>
<dbReference type="GO" id="GO:0019843">
    <property type="term" value="F:rRNA binding"/>
    <property type="evidence" value="ECO:0007669"/>
    <property type="project" value="UniProtKB-KW"/>
</dbReference>
<dbReference type="Pfam" id="PF01479">
    <property type="entry name" value="S4"/>
    <property type="match status" value="1"/>
</dbReference>
<dbReference type="PROSITE" id="PS50889">
    <property type="entry name" value="S4"/>
    <property type="match status" value="1"/>
</dbReference>
<dbReference type="SUPFAM" id="SSF55174">
    <property type="entry name" value="Alpha-L RNA-binding motif"/>
    <property type="match status" value="1"/>
</dbReference>
<reference evidence="7" key="1">
    <citation type="journal article" date="2020" name="mSystems">
        <title>Genome- and Community-Level Interaction Insights into Carbon Utilization and Element Cycling Functions of Hydrothermarchaeota in Hydrothermal Sediment.</title>
        <authorList>
            <person name="Zhou Z."/>
            <person name="Liu Y."/>
            <person name="Xu W."/>
            <person name="Pan J."/>
            <person name="Luo Z.H."/>
            <person name="Li M."/>
        </authorList>
    </citation>
    <scope>NUCLEOTIDE SEQUENCE [LARGE SCALE GENOMIC DNA]</scope>
    <source>
        <strain evidence="7">SpSt-966</strain>
    </source>
</reference>
<dbReference type="InterPro" id="IPR036986">
    <property type="entry name" value="S4_RNA-bd_sf"/>
</dbReference>
<dbReference type="GO" id="GO:0000049">
    <property type="term" value="F:tRNA binding"/>
    <property type="evidence" value="ECO:0007669"/>
    <property type="project" value="UniProtKB-KW"/>
</dbReference>